<organism evidence="2 3">
    <name type="scientific">Rotaria sordida</name>
    <dbReference type="NCBI Taxonomy" id="392033"/>
    <lineage>
        <taxon>Eukaryota</taxon>
        <taxon>Metazoa</taxon>
        <taxon>Spiralia</taxon>
        <taxon>Gnathifera</taxon>
        <taxon>Rotifera</taxon>
        <taxon>Eurotatoria</taxon>
        <taxon>Bdelloidea</taxon>
        <taxon>Philodinida</taxon>
        <taxon>Philodinidae</taxon>
        <taxon>Rotaria</taxon>
    </lineage>
</organism>
<proteinExistence type="predicted"/>
<sequence>TFIEYQEGDKIGFVLA</sequence>
<comment type="caution">
    <text evidence="2">The sequence shown here is derived from an EMBL/GenBank/DDBJ whole genome shotgun (WGS) entry which is preliminary data.</text>
</comment>
<feature type="non-terminal residue" evidence="2">
    <location>
        <position position="1"/>
    </location>
</feature>
<evidence type="ECO:0000313" key="1">
    <source>
        <dbReference type="EMBL" id="CAF1567167.1"/>
    </source>
</evidence>
<accession>A0A816GZK8</accession>
<dbReference type="EMBL" id="CAJNOL010017803">
    <property type="protein sequence ID" value="CAF1679710.1"/>
    <property type="molecule type" value="Genomic_DNA"/>
</dbReference>
<dbReference type="Proteomes" id="UP000663854">
    <property type="component" value="Unassembled WGS sequence"/>
</dbReference>
<dbReference type="EMBL" id="CAJNOH010015871">
    <property type="protein sequence ID" value="CAF1567167.1"/>
    <property type="molecule type" value="Genomic_DNA"/>
</dbReference>
<reference evidence="2" key="1">
    <citation type="submission" date="2021-02" db="EMBL/GenBank/DDBJ databases">
        <authorList>
            <person name="Nowell W R."/>
        </authorList>
    </citation>
    <scope>NUCLEOTIDE SEQUENCE</scope>
</reference>
<evidence type="ECO:0000313" key="3">
    <source>
        <dbReference type="Proteomes" id="UP000663870"/>
    </source>
</evidence>
<protein>
    <submittedName>
        <fullName evidence="2">Uncharacterized protein</fullName>
    </submittedName>
</protein>
<evidence type="ECO:0000313" key="2">
    <source>
        <dbReference type="EMBL" id="CAF1679710.1"/>
    </source>
</evidence>
<name>A0A816GZK8_9BILA</name>
<gene>
    <name evidence="2" type="ORF">JXQ802_LOCUS58964</name>
    <name evidence="1" type="ORF">PYM288_LOCUS42318</name>
</gene>
<dbReference type="Proteomes" id="UP000663870">
    <property type="component" value="Unassembled WGS sequence"/>
</dbReference>
<keyword evidence="3" id="KW-1185">Reference proteome</keyword>
<dbReference type="AlphaFoldDB" id="A0A816GZK8"/>